<keyword evidence="3" id="KW-0067">ATP-binding</keyword>
<feature type="domain" description="Helicase ATP-binding" evidence="5">
    <location>
        <begin position="289"/>
        <end position="459"/>
    </location>
</feature>
<feature type="domain" description="Helicase C-terminal" evidence="6">
    <location>
        <begin position="629"/>
        <end position="782"/>
    </location>
</feature>
<dbReference type="RefSeq" id="XP_070870074.1">
    <property type="nucleotide sequence ID" value="XM_071014007.1"/>
</dbReference>
<dbReference type="Pfam" id="PF00271">
    <property type="entry name" value="Helicase_C"/>
    <property type="match status" value="1"/>
</dbReference>
<name>A0ABR4DMM6_9PEZI</name>
<dbReference type="SMART" id="SM00487">
    <property type="entry name" value="DEXDc"/>
    <property type="match status" value="1"/>
</dbReference>
<comment type="caution">
    <text evidence="7">The sequence shown here is derived from an EMBL/GenBank/DDBJ whole genome shotgun (WGS) entry which is preliminary data.</text>
</comment>
<dbReference type="PROSITE" id="PS51194">
    <property type="entry name" value="HELICASE_CTER"/>
    <property type="match status" value="1"/>
</dbReference>
<evidence type="ECO:0000256" key="1">
    <source>
        <dbReference type="ARBA" id="ARBA00022741"/>
    </source>
</evidence>
<dbReference type="InterPro" id="IPR014001">
    <property type="entry name" value="Helicase_ATP-bd"/>
</dbReference>
<proteinExistence type="predicted"/>
<evidence type="ECO:0000256" key="2">
    <source>
        <dbReference type="ARBA" id="ARBA00022801"/>
    </source>
</evidence>
<accession>A0ABR4DMM6</accession>
<dbReference type="PANTHER" id="PTHR45626">
    <property type="entry name" value="TRANSCRIPTION TERMINATION FACTOR 2-RELATED"/>
    <property type="match status" value="1"/>
</dbReference>
<dbReference type="SUPFAM" id="SSF52540">
    <property type="entry name" value="P-loop containing nucleoside triphosphate hydrolases"/>
    <property type="match status" value="2"/>
</dbReference>
<reference evidence="7 8" key="1">
    <citation type="journal article" date="2024" name="Commun. Biol.">
        <title>Comparative genomic analysis of thermophilic fungi reveals convergent evolutionary adaptations and gene losses.</title>
        <authorList>
            <person name="Steindorff A.S."/>
            <person name="Aguilar-Pontes M.V."/>
            <person name="Robinson A.J."/>
            <person name="Andreopoulos B."/>
            <person name="LaButti K."/>
            <person name="Kuo A."/>
            <person name="Mondo S."/>
            <person name="Riley R."/>
            <person name="Otillar R."/>
            <person name="Haridas S."/>
            <person name="Lipzen A."/>
            <person name="Grimwood J."/>
            <person name="Schmutz J."/>
            <person name="Clum A."/>
            <person name="Reid I.D."/>
            <person name="Moisan M.C."/>
            <person name="Butler G."/>
            <person name="Nguyen T.T.M."/>
            <person name="Dewar K."/>
            <person name="Conant G."/>
            <person name="Drula E."/>
            <person name="Henrissat B."/>
            <person name="Hansel C."/>
            <person name="Singer S."/>
            <person name="Hutchinson M.I."/>
            <person name="de Vries R.P."/>
            <person name="Natvig D.O."/>
            <person name="Powell A.J."/>
            <person name="Tsang A."/>
            <person name="Grigoriev I.V."/>
        </authorList>
    </citation>
    <scope>NUCLEOTIDE SEQUENCE [LARGE SCALE GENOMIC DNA]</scope>
    <source>
        <strain evidence="7 8">ATCC 22073</strain>
    </source>
</reference>
<dbReference type="InterPro" id="IPR050628">
    <property type="entry name" value="SNF2_RAD54_helicase_TF"/>
</dbReference>
<evidence type="ECO:0000259" key="6">
    <source>
        <dbReference type="PROSITE" id="PS51194"/>
    </source>
</evidence>
<evidence type="ECO:0000259" key="5">
    <source>
        <dbReference type="PROSITE" id="PS51192"/>
    </source>
</evidence>
<organism evidence="7 8">
    <name type="scientific">Remersonia thermophila</name>
    <dbReference type="NCBI Taxonomy" id="72144"/>
    <lineage>
        <taxon>Eukaryota</taxon>
        <taxon>Fungi</taxon>
        <taxon>Dikarya</taxon>
        <taxon>Ascomycota</taxon>
        <taxon>Pezizomycotina</taxon>
        <taxon>Sordariomycetes</taxon>
        <taxon>Sordariomycetidae</taxon>
        <taxon>Sordariales</taxon>
        <taxon>Sordariales incertae sedis</taxon>
        <taxon>Remersonia</taxon>
    </lineage>
</organism>
<keyword evidence="2" id="KW-0378">Hydrolase</keyword>
<dbReference type="SMART" id="SM00490">
    <property type="entry name" value="HELICc"/>
    <property type="match status" value="1"/>
</dbReference>
<feature type="region of interest" description="Disordered" evidence="4">
    <location>
        <begin position="1"/>
        <end position="45"/>
    </location>
</feature>
<evidence type="ECO:0000313" key="7">
    <source>
        <dbReference type="EMBL" id="KAL2271350.1"/>
    </source>
</evidence>
<dbReference type="InterPro" id="IPR038718">
    <property type="entry name" value="SNF2-like_sf"/>
</dbReference>
<dbReference type="CDD" id="cd18793">
    <property type="entry name" value="SF2_C_SNF"/>
    <property type="match status" value="1"/>
</dbReference>
<keyword evidence="8" id="KW-1185">Reference proteome</keyword>
<dbReference type="EMBL" id="JAZGUE010000001">
    <property type="protein sequence ID" value="KAL2271350.1"/>
    <property type="molecule type" value="Genomic_DNA"/>
</dbReference>
<protein>
    <submittedName>
        <fullName evidence="7">Uncharacterized protein</fullName>
    </submittedName>
</protein>
<dbReference type="Gene3D" id="3.40.50.300">
    <property type="entry name" value="P-loop containing nucleotide triphosphate hydrolases"/>
    <property type="match status" value="1"/>
</dbReference>
<dbReference type="InterPro" id="IPR027417">
    <property type="entry name" value="P-loop_NTPase"/>
</dbReference>
<keyword evidence="1" id="KW-0547">Nucleotide-binding</keyword>
<dbReference type="Gene3D" id="3.40.50.10810">
    <property type="entry name" value="Tandem AAA-ATPase domain"/>
    <property type="match status" value="1"/>
</dbReference>
<evidence type="ECO:0000256" key="3">
    <source>
        <dbReference type="ARBA" id="ARBA00022840"/>
    </source>
</evidence>
<dbReference type="InterPro" id="IPR049730">
    <property type="entry name" value="SNF2/RAD54-like_C"/>
</dbReference>
<dbReference type="Pfam" id="PF00176">
    <property type="entry name" value="SNF2-rel_dom"/>
    <property type="match status" value="1"/>
</dbReference>
<dbReference type="PANTHER" id="PTHR45626:SF22">
    <property type="entry name" value="DNA REPAIR PROTEIN RAD5"/>
    <property type="match status" value="1"/>
</dbReference>
<feature type="region of interest" description="Disordered" evidence="4">
    <location>
        <begin position="797"/>
        <end position="827"/>
    </location>
</feature>
<sequence>MAAEKNLKRPRPESWDEDEDARDRWGKQVTRAAEGDKPAATPANAGIPQTQDIICYGAFHEVMASLLSDADFPSSMRVSTERFATFHVRKHNECFVLDSTNRPQFGVLDNSTTRMLTAVANLEAVRLEAVVECAQALKRPKKATARTKIFRLSINILGPAFLSNELATRLGHVDGYLQHPMTVPQGIRYENPQYFRSRSDRSGMDHLVGTSGKSSMTLITQPADTFSKMMEDLSEVSCNERYKVPPCEGLITPLQEHQKDGILFILSREEEVLNQGTGSETYQVPERNAELSNGRCGGIIADTMGLGKTLTVLVAIALTRDSALQRARFDHGDHETWTHGTLVVVPSVPHGRHFVDGALKAFKFHGNSRPCSAQSLMSYDVVLTTYATLAMDERRTGILYQLDWHRVVLDEAHYIRNAKSQQYRAVSKVSTTRRWCITGTPIQNTMGDLSSLVGFLQLPSIETKEQFKKLILRPLSEDGDAFAVPLRAYLKRYCLRRTANHHKIPARHDHVVPIRLSKNERDNYDRVLSQARREVDMLVSSKGRIDGAQIVETFMRLRMLCNLGTEHRWCDLSSLYAQPAEPANDSIVHPLPPQNEAVNFIQGPDQQSSSCTALIPTGSPAPQSFVSTKLLAVVNNISSHLDAKHIVFSSWTSTLDALKRLLSENSIQYRQVDGRTPDSARPRWLEEFRQSPSLHVLLMSIETGAVGLNLAAANYVHLVEPHWNPAVERQAEARVLRIGQRREVHIFRYITENTIEQVGLETLIPWFRLALGSIIQVSHPYRFFEVLIGRAGHHEAARNEDTTGPSHHGRHLRYNGESQPRGMNRFQHDDLVACKT</sequence>
<dbReference type="Proteomes" id="UP001600064">
    <property type="component" value="Unassembled WGS sequence"/>
</dbReference>
<evidence type="ECO:0000313" key="8">
    <source>
        <dbReference type="Proteomes" id="UP001600064"/>
    </source>
</evidence>
<dbReference type="InterPro" id="IPR001650">
    <property type="entry name" value="Helicase_C-like"/>
</dbReference>
<dbReference type="GeneID" id="98128651"/>
<evidence type="ECO:0000256" key="4">
    <source>
        <dbReference type="SAM" id="MobiDB-lite"/>
    </source>
</evidence>
<dbReference type="CDD" id="cd18008">
    <property type="entry name" value="DEXDc_SHPRH-like"/>
    <property type="match status" value="1"/>
</dbReference>
<gene>
    <name evidence="7" type="ORF">VTJ83DRAFT_721</name>
</gene>
<dbReference type="PROSITE" id="PS51192">
    <property type="entry name" value="HELICASE_ATP_BIND_1"/>
    <property type="match status" value="1"/>
</dbReference>
<dbReference type="InterPro" id="IPR000330">
    <property type="entry name" value="SNF2_N"/>
</dbReference>
<feature type="compositionally biased region" description="Basic and acidic residues" evidence="4">
    <location>
        <begin position="1"/>
        <end position="14"/>
    </location>
</feature>